<dbReference type="Gene3D" id="3.30.200.20">
    <property type="entry name" value="Phosphorylase Kinase, domain 1"/>
    <property type="match status" value="1"/>
</dbReference>
<dbReference type="AlphaFoldDB" id="D6RN77"/>
<sequence length="430" mass="49845">MTQNPLTVPFAYPDPNGNEYSFEELEERALRRYCFWDAPNTVEWFQQRGYTLYARFNMDPKDQTKPDPSCTAPRLPSRHESNGQYPYAFYDDFKMEEDEPDLAAIEESGSLVFAQDQQGHHVAIKLVPNDSDEIRIYELIHARDHETLKEQCTLPVLDILSSTTHSFVVMPRWGAHPIDPALASLSELVVFIRCLLKGLVFLHKNNIVHRDISFRNIVMNHFSSHTSMYANEARRKLRRDQMASYAFIDYNISVIAPDGVERSKFRLPAELSRDSSDGVPDTEQGELDYDPFAYDVGTLGAMLSTQYQYFCGDLPLLAPLFDSMTTRDVSRRFTAAQALEFFEAEVSLLDKDALSKRIRMPDYRKHHEVYDRWKDIPEPLAIKWRGNRCAEITRWTHFLRWMCAGNGRGQKFVMTIRRAVRLVSWLFGAK</sequence>
<keyword evidence="3" id="KW-0418">Kinase</keyword>
<evidence type="ECO:0000256" key="1">
    <source>
        <dbReference type="SAM" id="MobiDB-lite"/>
    </source>
</evidence>
<dbReference type="GO" id="GO:0004674">
    <property type="term" value="F:protein serine/threonine kinase activity"/>
    <property type="evidence" value="ECO:0007669"/>
    <property type="project" value="TreeGrafter"/>
</dbReference>
<dbReference type="InterPro" id="IPR001245">
    <property type="entry name" value="Ser-Thr/Tyr_kinase_cat_dom"/>
</dbReference>
<dbReference type="InParanoid" id="D6RN77"/>
<keyword evidence="3" id="KW-0808">Transferase</keyword>
<dbReference type="PROSITE" id="PS00109">
    <property type="entry name" value="PROTEIN_KINASE_TYR"/>
    <property type="match status" value="1"/>
</dbReference>
<evidence type="ECO:0000313" key="3">
    <source>
        <dbReference type="EMBL" id="EFI27553.1"/>
    </source>
</evidence>
<name>D6RN77_COPC7</name>
<dbReference type="HOGENOM" id="CLU_042818_0_0_1"/>
<evidence type="ECO:0000259" key="2">
    <source>
        <dbReference type="PROSITE" id="PS50011"/>
    </source>
</evidence>
<dbReference type="GO" id="GO:0005524">
    <property type="term" value="F:ATP binding"/>
    <property type="evidence" value="ECO:0007669"/>
    <property type="project" value="InterPro"/>
</dbReference>
<dbReference type="Gene3D" id="1.10.510.10">
    <property type="entry name" value="Transferase(Phosphotransferase) domain 1"/>
    <property type="match status" value="1"/>
</dbReference>
<dbReference type="Pfam" id="PF07714">
    <property type="entry name" value="PK_Tyr_Ser-Thr"/>
    <property type="match status" value="1"/>
</dbReference>
<dbReference type="STRING" id="240176.D6RN77"/>
<feature type="domain" description="Protein kinase" evidence="2">
    <location>
        <begin position="97"/>
        <end position="370"/>
    </location>
</feature>
<dbReference type="PANTHER" id="PTHR44167">
    <property type="entry name" value="OVARIAN-SPECIFIC SERINE/THREONINE-PROTEIN KINASE LOK-RELATED"/>
    <property type="match status" value="1"/>
</dbReference>
<keyword evidence="4" id="KW-1185">Reference proteome</keyword>
<dbReference type="OrthoDB" id="2722301at2759"/>
<dbReference type="SUPFAM" id="SSF56112">
    <property type="entry name" value="Protein kinase-like (PK-like)"/>
    <property type="match status" value="1"/>
</dbReference>
<dbReference type="KEGG" id="cci:CC1G_15590"/>
<dbReference type="OMA" id="RASSWEC"/>
<dbReference type="Proteomes" id="UP000001861">
    <property type="component" value="Unassembled WGS sequence"/>
</dbReference>
<proteinExistence type="predicted"/>
<gene>
    <name evidence="3" type="ORF">CC1G_15590</name>
</gene>
<dbReference type="InterPro" id="IPR000719">
    <property type="entry name" value="Prot_kinase_dom"/>
</dbReference>
<reference evidence="3 4" key="1">
    <citation type="journal article" date="2010" name="Proc. Natl. Acad. Sci. U.S.A.">
        <title>Insights into evolution of multicellular fungi from the assembled chromosomes of the mushroom Coprinopsis cinerea (Coprinus cinereus).</title>
        <authorList>
            <person name="Stajich J.E."/>
            <person name="Wilke S.K."/>
            <person name="Ahren D."/>
            <person name="Au C.H."/>
            <person name="Birren B.W."/>
            <person name="Borodovsky M."/>
            <person name="Burns C."/>
            <person name="Canback B."/>
            <person name="Casselton L.A."/>
            <person name="Cheng C.K."/>
            <person name="Deng J."/>
            <person name="Dietrich F.S."/>
            <person name="Fargo D.C."/>
            <person name="Farman M.L."/>
            <person name="Gathman A.C."/>
            <person name="Goldberg J."/>
            <person name="Guigo R."/>
            <person name="Hoegger P.J."/>
            <person name="Hooker J.B."/>
            <person name="Huggins A."/>
            <person name="James T.Y."/>
            <person name="Kamada T."/>
            <person name="Kilaru S."/>
            <person name="Kodira C."/>
            <person name="Kues U."/>
            <person name="Kupfer D."/>
            <person name="Kwan H.S."/>
            <person name="Lomsadze A."/>
            <person name="Li W."/>
            <person name="Lilly W.W."/>
            <person name="Ma L.J."/>
            <person name="Mackey A.J."/>
            <person name="Manning G."/>
            <person name="Martin F."/>
            <person name="Muraguchi H."/>
            <person name="Natvig D.O."/>
            <person name="Palmerini H."/>
            <person name="Ramesh M.A."/>
            <person name="Rehmeyer C.J."/>
            <person name="Roe B.A."/>
            <person name="Shenoy N."/>
            <person name="Stanke M."/>
            <person name="Ter-Hovhannisyan V."/>
            <person name="Tunlid A."/>
            <person name="Velagapudi R."/>
            <person name="Vision T.J."/>
            <person name="Zeng Q."/>
            <person name="Zolan M.E."/>
            <person name="Pukkila P.J."/>
        </authorList>
    </citation>
    <scope>NUCLEOTIDE SEQUENCE [LARGE SCALE GENOMIC DNA]</scope>
    <source>
        <strain evidence="4">Okayama-7 / 130 / ATCC MYA-4618 / FGSC 9003</strain>
    </source>
</reference>
<evidence type="ECO:0000313" key="4">
    <source>
        <dbReference type="Proteomes" id="UP000001861"/>
    </source>
</evidence>
<dbReference type="RefSeq" id="XP_002911047.1">
    <property type="nucleotide sequence ID" value="XM_002911001.1"/>
</dbReference>
<dbReference type="GO" id="GO:0044773">
    <property type="term" value="P:mitotic DNA damage checkpoint signaling"/>
    <property type="evidence" value="ECO:0007669"/>
    <property type="project" value="TreeGrafter"/>
</dbReference>
<accession>D6RN77</accession>
<comment type="caution">
    <text evidence="3">The sequence shown here is derived from an EMBL/GenBank/DDBJ whole genome shotgun (WGS) entry which is preliminary data.</text>
</comment>
<protein>
    <submittedName>
        <fullName evidence="3">Other/AgaK1 protein kinase</fullName>
    </submittedName>
</protein>
<dbReference type="GO" id="GO:0005737">
    <property type="term" value="C:cytoplasm"/>
    <property type="evidence" value="ECO:0007669"/>
    <property type="project" value="TreeGrafter"/>
</dbReference>
<dbReference type="PANTHER" id="PTHR44167:SF18">
    <property type="entry name" value="PROTEIN KINASE DOMAIN-CONTAINING PROTEIN"/>
    <property type="match status" value="1"/>
</dbReference>
<feature type="region of interest" description="Disordered" evidence="1">
    <location>
        <begin position="59"/>
        <end position="81"/>
    </location>
</feature>
<dbReference type="EMBL" id="AACS02000006">
    <property type="protein sequence ID" value="EFI27553.1"/>
    <property type="molecule type" value="Genomic_DNA"/>
</dbReference>
<dbReference type="eggNOG" id="ENOG502SVBW">
    <property type="taxonomic scope" value="Eukaryota"/>
</dbReference>
<dbReference type="GeneID" id="9379601"/>
<dbReference type="SMART" id="SM00220">
    <property type="entry name" value="S_TKc"/>
    <property type="match status" value="1"/>
</dbReference>
<organism evidence="3 4">
    <name type="scientific">Coprinopsis cinerea (strain Okayama-7 / 130 / ATCC MYA-4618 / FGSC 9003)</name>
    <name type="common">Inky cap fungus</name>
    <name type="synonym">Hormographiella aspergillata</name>
    <dbReference type="NCBI Taxonomy" id="240176"/>
    <lineage>
        <taxon>Eukaryota</taxon>
        <taxon>Fungi</taxon>
        <taxon>Dikarya</taxon>
        <taxon>Basidiomycota</taxon>
        <taxon>Agaricomycotina</taxon>
        <taxon>Agaricomycetes</taxon>
        <taxon>Agaricomycetidae</taxon>
        <taxon>Agaricales</taxon>
        <taxon>Agaricineae</taxon>
        <taxon>Psathyrellaceae</taxon>
        <taxon>Coprinopsis</taxon>
    </lineage>
</organism>
<dbReference type="InterPro" id="IPR011009">
    <property type="entry name" value="Kinase-like_dom_sf"/>
</dbReference>
<dbReference type="PROSITE" id="PS50011">
    <property type="entry name" value="PROTEIN_KINASE_DOM"/>
    <property type="match status" value="1"/>
</dbReference>
<dbReference type="InterPro" id="IPR008266">
    <property type="entry name" value="Tyr_kinase_AS"/>
</dbReference>
<dbReference type="VEuPathDB" id="FungiDB:CC1G_15590"/>
<dbReference type="GO" id="GO:0005634">
    <property type="term" value="C:nucleus"/>
    <property type="evidence" value="ECO:0007669"/>
    <property type="project" value="TreeGrafter"/>
</dbReference>